<dbReference type="PANTHER" id="PTHR34293:SF1">
    <property type="entry name" value="HTH-TYPE TRANSCRIPTIONAL REGULATOR TRMBL2"/>
    <property type="match status" value="1"/>
</dbReference>
<feature type="domain" description="HTH luxR-type" evidence="1">
    <location>
        <begin position="263"/>
        <end position="320"/>
    </location>
</feature>
<comment type="caution">
    <text evidence="2">The sequence shown here is derived from an EMBL/GenBank/DDBJ whole genome shotgun (WGS) entry which is preliminary data.</text>
</comment>
<dbReference type="PRINTS" id="PR00038">
    <property type="entry name" value="HTHLUXR"/>
</dbReference>
<dbReference type="InterPro" id="IPR036388">
    <property type="entry name" value="WH-like_DNA-bd_sf"/>
</dbReference>
<dbReference type="InterPro" id="IPR016032">
    <property type="entry name" value="Sig_transdc_resp-reg_C-effctor"/>
</dbReference>
<evidence type="ECO:0000259" key="1">
    <source>
        <dbReference type="SMART" id="SM00421"/>
    </source>
</evidence>
<dbReference type="EMBL" id="BAAANF010000013">
    <property type="protein sequence ID" value="GAA1688858.1"/>
    <property type="molecule type" value="Genomic_DNA"/>
</dbReference>
<organism evidence="2 3">
    <name type="scientific">Kribbella yunnanensis</name>
    <dbReference type="NCBI Taxonomy" id="190194"/>
    <lineage>
        <taxon>Bacteria</taxon>
        <taxon>Bacillati</taxon>
        <taxon>Actinomycetota</taxon>
        <taxon>Actinomycetes</taxon>
        <taxon>Propionibacteriales</taxon>
        <taxon>Kribbellaceae</taxon>
        <taxon>Kribbella</taxon>
    </lineage>
</organism>
<dbReference type="SMART" id="SM00421">
    <property type="entry name" value="HTH_LUXR"/>
    <property type="match status" value="1"/>
</dbReference>
<dbReference type="InterPro" id="IPR000792">
    <property type="entry name" value="Tscrpt_reg_LuxR_C"/>
</dbReference>
<protein>
    <recommendedName>
        <fullName evidence="1">HTH luxR-type domain-containing protein</fullName>
    </recommendedName>
</protein>
<dbReference type="PANTHER" id="PTHR34293">
    <property type="entry name" value="HTH-TYPE TRANSCRIPTIONAL REGULATOR TRMBL2"/>
    <property type="match status" value="1"/>
</dbReference>
<evidence type="ECO:0000313" key="3">
    <source>
        <dbReference type="Proteomes" id="UP001500280"/>
    </source>
</evidence>
<name>A0ABP4TIT9_9ACTN</name>
<proteinExistence type="predicted"/>
<dbReference type="InterPro" id="IPR051797">
    <property type="entry name" value="TrmB-like"/>
</dbReference>
<gene>
    <name evidence="2" type="ORF">GCM10009745_37210</name>
</gene>
<sequence>MFESLGLSQDSLDLYRLLLQKPNLVNRASRALLCTELGLPEDEVEARLELLRGLGFLAPRWDIGDDEYPVDPALTLERLAAKRQSTISDLTQELDSDRLRASEFISDYNSFLVQNAVPDVEILDGAEKANLRMQRFHPTKSMWGMAKPGSYAIRLTDNFADTDILARGVACRYLIAEQQLKGPSAREAVAFMQDLGGKVRIVPSIPFKLVIFDGETAVMPLDPDNYEAGAVVHHSKAVVRMAVEMYEHYWRFADRSFERVPEAGGLSGQEAEFLRFLVQGATDEQVARKLGVSMRTVRRMAAKLSEQVGASGRFELGVRAAQRGWVD</sequence>
<accession>A0ABP4TIT9</accession>
<dbReference type="Proteomes" id="UP001500280">
    <property type="component" value="Unassembled WGS sequence"/>
</dbReference>
<dbReference type="Gene3D" id="1.10.10.10">
    <property type="entry name" value="Winged helix-like DNA-binding domain superfamily/Winged helix DNA-binding domain"/>
    <property type="match status" value="1"/>
</dbReference>
<keyword evidence="3" id="KW-1185">Reference proteome</keyword>
<reference evidence="3" key="1">
    <citation type="journal article" date="2019" name="Int. J. Syst. Evol. Microbiol.">
        <title>The Global Catalogue of Microorganisms (GCM) 10K type strain sequencing project: providing services to taxonomists for standard genome sequencing and annotation.</title>
        <authorList>
            <consortium name="The Broad Institute Genomics Platform"/>
            <consortium name="The Broad Institute Genome Sequencing Center for Infectious Disease"/>
            <person name="Wu L."/>
            <person name="Ma J."/>
        </authorList>
    </citation>
    <scope>NUCLEOTIDE SEQUENCE [LARGE SCALE GENOMIC DNA]</scope>
    <source>
        <strain evidence="3">JCM 14307</strain>
    </source>
</reference>
<dbReference type="Pfam" id="PF00196">
    <property type="entry name" value="GerE"/>
    <property type="match status" value="1"/>
</dbReference>
<evidence type="ECO:0000313" key="2">
    <source>
        <dbReference type="EMBL" id="GAA1688858.1"/>
    </source>
</evidence>
<dbReference type="RefSeq" id="WP_344153058.1">
    <property type="nucleotide sequence ID" value="NZ_BAAANF010000013.1"/>
</dbReference>
<dbReference type="SUPFAM" id="SSF46894">
    <property type="entry name" value="C-terminal effector domain of the bipartite response regulators"/>
    <property type="match status" value="1"/>
</dbReference>